<dbReference type="KEGG" id="dbk:DGMP_06740"/>
<gene>
    <name evidence="1" type="ORF">DGMP_06740</name>
</gene>
<evidence type="ECO:0000313" key="1">
    <source>
        <dbReference type="EMBL" id="BCL59981.1"/>
    </source>
</evidence>
<organism evidence="1 2">
    <name type="scientific">Desulfomarina profundi</name>
    <dbReference type="NCBI Taxonomy" id="2772557"/>
    <lineage>
        <taxon>Bacteria</taxon>
        <taxon>Pseudomonadati</taxon>
        <taxon>Thermodesulfobacteriota</taxon>
        <taxon>Desulfobulbia</taxon>
        <taxon>Desulfobulbales</taxon>
        <taxon>Desulfobulbaceae</taxon>
        <taxon>Desulfomarina</taxon>
    </lineage>
</organism>
<protein>
    <submittedName>
        <fullName evidence="1">Uncharacterized protein</fullName>
    </submittedName>
</protein>
<accession>A0A8D5FRC0</accession>
<evidence type="ECO:0000313" key="2">
    <source>
        <dbReference type="Proteomes" id="UP000826725"/>
    </source>
</evidence>
<reference evidence="1" key="1">
    <citation type="submission" date="2020-09" db="EMBL/GenBank/DDBJ databases">
        <title>Desulfogranum mesoprofundum gen. nov., sp. nov., a novel mesophilic, sulfate-reducing chemolithoautotroph isolated from a deep-sea hydrothermal vent chimney in the Suiyo Seamount.</title>
        <authorList>
            <person name="Hashimoto Y."/>
            <person name="Nakagawa S."/>
        </authorList>
    </citation>
    <scope>NUCLEOTIDE SEQUENCE</scope>
    <source>
        <strain evidence="1">KT2</strain>
    </source>
</reference>
<sequence length="96" mass="11317">MIELLREYWAMVVGFFGIAIFQGRLSQRVKALEEKPECVPETVCSDRRDACQKMQEKEFAHGSTEFGDIKKLIMQVKRCSEEQHKMIMEHLLKMHE</sequence>
<dbReference type="RefSeq" id="WP_228856156.1">
    <property type="nucleotide sequence ID" value="NZ_AP024086.1"/>
</dbReference>
<keyword evidence="2" id="KW-1185">Reference proteome</keyword>
<dbReference type="AlphaFoldDB" id="A0A8D5FRC0"/>
<name>A0A8D5FRC0_9BACT</name>
<proteinExistence type="predicted"/>
<dbReference type="EMBL" id="AP024086">
    <property type="protein sequence ID" value="BCL59981.1"/>
    <property type="molecule type" value="Genomic_DNA"/>
</dbReference>
<dbReference type="Proteomes" id="UP000826725">
    <property type="component" value="Chromosome"/>
</dbReference>